<name>A0ABQ4NC13_9BACL</name>
<keyword evidence="3" id="KW-1185">Reference proteome</keyword>
<evidence type="ECO:0000313" key="3">
    <source>
        <dbReference type="Proteomes" id="UP000680304"/>
    </source>
</evidence>
<evidence type="ECO:0000256" key="1">
    <source>
        <dbReference type="SAM" id="MobiDB-lite"/>
    </source>
</evidence>
<dbReference type="Proteomes" id="UP000680304">
    <property type="component" value="Unassembled WGS sequence"/>
</dbReference>
<accession>A0ABQ4NC13</accession>
<organism evidence="2 3">
    <name type="scientific">Paenibacillus cisolokensis</name>
    <dbReference type="NCBI Taxonomy" id="1658519"/>
    <lineage>
        <taxon>Bacteria</taxon>
        <taxon>Bacillati</taxon>
        <taxon>Bacillota</taxon>
        <taxon>Bacilli</taxon>
        <taxon>Bacillales</taxon>
        <taxon>Paenibacillaceae</taxon>
        <taxon>Paenibacillus</taxon>
    </lineage>
</organism>
<dbReference type="EMBL" id="BOVJ01000149">
    <property type="protein sequence ID" value="GIQ65760.1"/>
    <property type="molecule type" value="Genomic_DNA"/>
</dbReference>
<feature type="region of interest" description="Disordered" evidence="1">
    <location>
        <begin position="46"/>
        <end position="69"/>
    </location>
</feature>
<sequence length="69" mass="6813">MRNGARRGTGAEAKAALIPVIELFGPTVQGEGMAIGQKRCSSARPAATTGAAGAIPRSHGTVPPQATSG</sequence>
<protein>
    <submittedName>
        <fullName evidence="2">Uncharacterized protein</fullName>
    </submittedName>
</protein>
<proteinExistence type="predicted"/>
<gene>
    <name evidence="2" type="ORF">PACILC2_43280</name>
</gene>
<evidence type="ECO:0000313" key="2">
    <source>
        <dbReference type="EMBL" id="GIQ65760.1"/>
    </source>
</evidence>
<comment type="caution">
    <text evidence="2">The sequence shown here is derived from an EMBL/GenBank/DDBJ whole genome shotgun (WGS) entry which is preliminary data.</text>
</comment>
<feature type="compositionally biased region" description="Low complexity" evidence="1">
    <location>
        <begin position="46"/>
        <end position="57"/>
    </location>
</feature>
<reference evidence="2 3" key="1">
    <citation type="submission" date="2021-04" db="EMBL/GenBank/DDBJ databases">
        <title>Draft genome sequence of Paenibacillus cisolokensis, LC2-13A.</title>
        <authorList>
            <person name="Uke A."/>
            <person name="Chhe C."/>
            <person name="Baramee S."/>
            <person name="Kosugi A."/>
        </authorList>
    </citation>
    <scope>NUCLEOTIDE SEQUENCE [LARGE SCALE GENOMIC DNA]</scope>
    <source>
        <strain evidence="2 3">LC2-13A</strain>
    </source>
</reference>